<comment type="pathway">
    <text evidence="10">Cell wall biogenesis; peptidoglycan biosynthesis.</text>
</comment>
<keyword evidence="1 10" id="KW-1003">Cell membrane</keyword>
<evidence type="ECO:0000313" key="14">
    <source>
        <dbReference type="EMBL" id="MCQ8241248.1"/>
    </source>
</evidence>
<dbReference type="InterPro" id="IPR007235">
    <property type="entry name" value="Glyco_trans_28_C"/>
</dbReference>
<evidence type="ECO:0000256" key="11">
    <source>
        <dbReference type="SAM" id="MobiDB-lite"/>
    </source>
</evidence>
<dbReference type="InterPro" id="IPR006009">
    <property type="entry name" value="GlcNAc_MurG"/>
</dbReference>
<keyword evidence="4 10" id="KW-0808">Transferase</keyword>
<dbReference type="SUPFAM" id="SSF53756">
    <property type="entry name" value="UDP-Glycosyltransferase/glycogen phosphorylase"/>
    <property type="match status" value="1"/>
</dbReference>
<comment type="caution">
    <text evidence="10">Lacks conserved residue(s) required for the propagation of feature annotation.</text>
</comment>
<keyword evidence="8 10" id="KW-0131">Cell cycle</keyword>
<dbReference type="Pfam" id="PF03033">
    <property type="entry name" value="Glyco_transf_28"/>
    <property type="match status" value="1"/>
</dbReference>
<feature type="domain" description="Glycosyl transferase family 28 C-terminal" evidence="13">
    <location>
        <begin position="199"/>
        <end position="364"/>
    </location>
</feature>
<evidence type="ECO:0000313" key="15">
    <source>
        <dbReference type="Proteomes" id="UP001524547"/>
    </source>
</evidence>
<keyword evidence="2 10" id="KW-0132">Cell division</keyword>
<feature type="binding site" evidence="10">
    <location>
        <position position="306"/>
    </location>
    <ligand>
        <name>UDP-N-acetyl-alpha-D-glucosamine</name>
        <dbReference type="ChEBI" id="CHEBI:57705"/>
    </ligand>
</feature>
<comment type="subcellular location">
    <subcellularLocation>
        <location evidence="10">Cell membrane</location>
        <topology evidence="10">Peripheral membrane protein</topology>
        <orientation evidence="10">Cytoplasmic side</orientation>
    </subcellularLocation>
</comment>
<dbReference type="InterPro" id="IPR004276">
    <property type="entry name" value="GlycoTrans_28_N"/>
</dbReference>
<dbReference type="EC" id="2.4.1.227" evidence="10"/>
<keyword evidence="3 10" id="KW-0328">Glycosyltransferase</keyword>
<evidence type="ECO:0000256" key="2">
    <source>
        <dbReference type="ARBA" id="ARBA00022618"/>
    </source>
</evidence>
<dbReference type="Proteomes" id="UP001524547">
    <property type="component" value="Unassembled WGS sequence"/>
</dbReference>
<keyword evidence="6 10" id="KW-0573">Peptidoglycan synthesis</keyword>
<dbReference type="EMBL" id="JAMZEJ010000006">
    <property type="protein sequence ID" value="MCQ8241248.1"/>
    <property type="molecule type" value="Genomic_DNA"/>
</dbReference>
<name>A0ABT1VY50_9PROT</name>
<accession>A0ABT1VY50</accession>
<dbReference type="PANTHER" id="PTHR21015">
    <property type="entry name" value="UDP-N-ACETYLGLUCOSAMINE--N-ACETYLMURAMYL-(PENTAPEPTIDE) PYROPHOSPHORYL-UNDECAPRENOL N-ACETYLGLUCOSAMINE TRANSFERASE 1"/>
    <property type="match status" value="1"/>
</dbReference>
<comment type="similarity">
    <text evidence="10">Belongs to the glycosyltransferase 28 family. MurG subfamily.</text>
</comment>
<feature type="binding site" evidence="10">
    <location>
        <position position="205"/>
    </location>
    <ligand>
        <name>UDP-N-acetyl-alpha-D-glucosamine</name>
        <dbReference type="ChEBI" id="CHEBI:57705"/>
    </ligand>
</feature>
<evidence type="ECO:0000256" key="4">
    <source>
        <dbReference type="ARBA" id="ARBA00022679"/>
    </source>
</evidence>
<comment type="catalytic activity">
    <reaction evidence="10">
        <text>di-trans,octa-cis-undecaprenyl diphospho-N-acetyl-alpha-D-muramoyl-L-alanyl-D-glutamyl-meso-2,6-diaminopimeloyl-D-alanyl-D-alanine + UDP-N-acetyl-alpha-D-glucosamine = di-trans,octa-cis-undecaprenyl diphospho-[N-acetyl-alpha-D-glucosaminyl-(1-&gt;4)]-N-acetyl-alpha-D-muramoyl-L-alanyl-D-glutamyl-meso-2,6-diaminopimeloyl-D-alanyl-D-alanine + UDP + H(+)</text>
        <dbReference type="Rhea" id="RHEA:31227"/>
        <dbReference type="ChEBI" id="CHEBI:15378"/>
        <dbReference type="ChEBI" id="CHEBI:57705"/>
        <dbReference type="ChEBI" id="CHEBI:58223"/>
        <dbReference type="ChEBI" id="CHEBI:61387"/>
        <dbReference type="ChEBI" id="CHEBI:61388"/>
        <dbReference type="EC" id="2.4.1.227"/>
    </reaction>
</comment>
<dbReference type="Gene3D" id="3.40.50.2000">
    <property type="entry name" value="Glycogen Phosphorylase B"/>
    <property type="match status" value="2"/>
</dbReference>
<evidence type="ECO:0000256" key="8">
    <source>
        <dbReference type="ARBA" id="ARBA00023306"/>
    </source>
</evidence>
<keyword evidence="5 10" id="KW-0133">Cell shape</keyword>
<proteinExistence type="inferred from homology"/>
<feature type="domain" description="Glycosyltransferase family 28 N-terminal" evidence="12">
    <location>
        <begin position="11"/>
        <end position="156"/>
    </location>
</feature>
<keyword evidence="9 10" id="KW-0961">Cell wall biogenesis/degradation</keyword>
<comment type="caution">
    <text evidence="14">The sequence shown here is derived from an EMBL/GenBank/DDBJ whole genome shotgun (WGS) entry which is preliminary data.</text>
</comment>
<dbReference type="PANTHER" id="PTHR21015:SF22">
    <property type="entry name" value="GLYCOSYLTRANSFERASE"/>
    <property type="match status" value="1"/>
</dbReference>
<feature type="binding site" evidence="10">
    <location>
        <position position="138"/>
    </location>
    <ligand>
        <name>UDP-N-acetyl-alpha-D-glucosamine</name>
        <dbReference type="ChEBI" id="CHEBI:57705"/>
    </ligand>
</feature>
<dbReference type="NCBIfam" id="TIGR01133">
    <property type="entry name" value="murG"/>
    <property type="match status" value="1"/>
</dbReference>
<feature type="region of interest" description="Disordered" evidence="11">
    <location>
        <begin position="374"/>
        <end position="417"/>
    </location>
</feature>
<reference evidence="14 15" key="1">
    <citation type="submission" date="2022-06" db="EMBL/GenBank/DDBJ databases">
        <title>Rhizosaccharibacter gen. nov. sp. nov. KSS12, endophytic bacteria isolated from sugarcane.</title>
        <authorList>
            <person name="Pitiwittayakul N."/>
        </authorList>
    </citation>
    <scope>NUCLEOTIDE SEQUENCE [LARGE SCALE GENOMIC DNA]</scope>
    <source>
        <strain evidence="14 15">KSS12</strain>
    </source>
</reference>
<evidence type="ECO:0000256" key="5">
    <source>
        <dbReference type="ARBA" id="ARBA00022960"/>
    </source>
</evidence>
<evidence type="ECO:0000256" key="6">
    <source>
        <dbReference type="ARBA" id="ARBA00022984"/>
    </source>
</evidence>
<evidence type="ECO:0000259" key="13">
    <source>
        <dbReference type="Pfam" id="PF04101"/>
    </source>
</evidence>
<dbReference type="GO" id="GO:0016757">
    <property type="term" value="F:glycosyltransferase activity"/>
    <property type="evidence" value="ECO:0007669"/>
    <property type="project" value="UniProtKB-KW"/>
</dbReference>
<dbReference type="CDD" id="cd03785">
    <property type="entry name" value="GT28_MurG"/>
    <property type="match status" value="1"/>
</dbReference>
<feature type="binding site" evidence="10">
    <location>
        <begin position="18"/>
        <end position="20"/>
    </location>
    <ligand>
        <name>UDP-N-acetyl-alpha-D-glucosamine</name>
        <dbReference type="ChEBI" id="CHEBI:57705"/>
    </ligand>
</feature>
<keyword evidence="15" id="KW-1185">Reference proteome</keyword>
<sequence>MSASTTLDRPIVIAAGGTGGHFFPAEALAAELRARGHRLVLMTDARAGRRNQGVFAEAEQHVLPGAGVAGRGLAGKLRSAAALLRGALEARRLMRRIGPAVVVGFGGYPSVPPLLGARLLGAGKAGIGRPALVLHEGNAVLGQANALLARFADVVATSFPTVARLPATRRTVLTGMPVRPELAALAGAPLAPTDGALRLLIWGGSLGARVFSDVVPPVLTGLPPELRARLRITQQARAEDVERVRTAYAAAGIEAEVQPFFHDVSTLLRDAHLVIGRAGGSSVAELGLVGRPAIMVPLPIAASDEQTANARALSDAGGGWLLPQPSFTPDALATLLRRLLTEPDALRDAAARAGSQGRPDAARRLADLVEELLQPRTQNDREPGLPPRAPHVIPSTGEDGRIAGRQGGAKIMTEAAR</sequence>
<feature type="binding site" evidence="10">
    <location>
        <position position="179"/>
    </location>
    <ligand>
        <name>UDP-N-acetyl-alpha-D-glucosamine</name>
        <dbReference type="ChEBI" id="CHEBI:57705"/>
    </ligand>
</feature>
<protein>
    <recommendedName>
        <fullName evidence="10">UDP-N-acetylglucosamine--N-acetylmuramyl-(pentapeptide) pyrophosphoryl-undecaprenol N-acetylglucosamine transferase</fullName>
        <ecNumber evidence="10">2.4.1.227</ecNumber>
    </recommendedName>
    <alternativeName>
        <fullName evidence="10">Undecaprenyl-PP-MurNAc-pentapeptide-UDPGlcNAc GlcNAc transferase</fullName>
    </alternativeName>
</protein>
<evidence type="ECO:0000259" key="12">
    <source>
        <dbReference type="Pfam" id="PF03033"/>
    </source>
</evidence>
<comment type="function">
    <text evidence="10">Cell wall formation. Catalyzes the transfer of a GlcNAc subunit on undecaprenyl-pyrophosphoryl-MurNAc-pentapeptide (lipid intermediate I) to form undecaprenyl-pyrophosphoryl-MurNAc-(pentapeptide)GlcNAc (lipid intermediate II).</text>
</comment>
<dbReference type="RefSeq" id="WP_422919999.1">
    <property type="nucleotide sequence ID" value="NZ_JAMZEJ010000006.1"/>
</dbReference>
<gene>
    <name evidence="10 14" type="primary">murG</name>
    <name evidence="14" type="ORF">NFI88_10390</name>
</gene>
<evidence type="ECO:0000256" key="7">
    <source>
        <dbReference type="ARBA" id="ARBA00023136"/>
    </source>
</evidence>
<evidence type="ECO:0000256" key="1">
    <source>
        <dbReference type="ARBA" id="ARBA00022475"/>
    </source>
</evidence>
<keyword evidence="7 10" id="KW-0472">Membrane</keyword>
<dbReference type="HAMAP" id="MF_00033">
    <property type="entry name" value="MurG"/>
    <property type="match status" value="1"/>
</dbReference>
<evidence type="ECO:0000256" key="9">
    <source>
        <dbReference type="ARBA" id="ARBA00023316"/>
    </source>
</evidence>
<evidence type="ECO:0000256" key="3">
    <source>
        <dbReference type="ARBA" id="ARBA00022676"/>
    </source>
</evidence>
<organism evidence="14 15">
    <name type="scientific">Rhizosaccharibacter radicis</name>
    <dbReference type="NCBI Taxonomy" id="2782605"/>
    <lineage>
        <taxon>Bacteria</taxon>
        <taxon>Pseudomonadati</taxon>
        <taxon>Pseudomonadota</taxon>
        <taxon>Alphaproteobacteria</taxon>
        <taxon>Acetobacterales</taxon>
        <taxon>Acetobacteraceae</taxon>
        <taxon>Rhizosaccharibacter</taxon>
    </lineage>
</organism>
<evidence type="ECO:0000256" key="10">
    <source>
        <dbReference type="HAMAP-Rule" id="MF_00033"/>
    </source>
</evidence>
<dbReference type="Pfam" id="PF04101">
    <property type="entry name" value="Glyco_tran_28_C"/>
    <property type="match status" value="1"/>
</dbReference>